<dbReference type="AlphaFoldDB" id="A0A0F9V3D0"/>
<gene>
    <name evidence="1" type="ORF">LCGC14_0145950</name>
</gene>
<protein>
    <submittedName>
        <fullName evidence="1">Uncharacterized protein</fullName>
    </submittedName>
</protein>
<dbReference type="EMBL" id="LAZR01000051">
    <property type="protein sequence ID" value="KKN98484.1"/>
    <property type="molecule type" value="Genomic_DNA"/>
</dbReference>
<comment type="caution">
    <text evidence="1">The sequence shown here is derived from an EMBL/GenBank/DDBJ whole genome shotgun (WGS) entry which is preliminary data.</text>
</comment>
<proteinExistence type="predicted"/>
<name>A0A0F9V3D0_9ZZZZ</name>
<organism evidence="1">
    <name type="scientific">marine sediment metagenome</name>
    <dbReference type="NCBI Taxonomy" id="412755"/>
    <lineage>
        <taxon>unclassified sequences</taxon>
        <taxon>metagenomes</taxon>
        <taxon>ecological metagenomes</taxon>
    </lineage>
</organism>
<reference evidence="1" key="1">
    <citation type="journal article" date="2015" name="Nature">
        <title>Complex archaea that bridge the gap between prokaryotes and eukaryotes.</title>
        <authorList>
            <person name="Spang A."/>
            <person name="Saw J.H."/>
            <person name="Jorgensen S.L."/>
            <person name="Zaremba-Niedzwiedzka K."/>
            <person name="Martijn J."/>
            <person name="Lind A.E."/>
            <person name="van Eijk R."/>
            <person name="Schleper C."/>
            <person name="Guy L."/>
            <person name="Ettema T.J."/>
        </authorList>
    </citation>
    <scope>NUCLEOTIDE SEQUENCE</scope>
</reference>
<sequence length="90" mass="10590">MRKRFLGRLFDKLDKLLDEGNCELCGKKLDNSDFTSKKIILNFRPVYMGEGKGPSYTMCATCEQKMWEAAYEWCELRRLKTIERTKELGL</sequence>
<evidence type="ECO:0000313" key="1">
    <source>
        <dbReference type="EMBL" id="KKN98484.1"/>
    </source>
</evidence>
<accession>A0A0F9V3D0</accession>